<evidence type="ECO:0000256" key="6">
    <source>
        <dbReference type="ARBA" id="ARBA00022692"/>
    </source>
</evidence>
<dbReference type="Gene3D" id="3.30.1150.10">
    <property type="match status" value="1"/>
</dbReference>
<evidence type="ECO:0000256" key="2">
    <source>
        <dbReference type="ARBA" id="ARBA00006555"/>
    </source>
</evidence>
<dbReference type="GO" id="GO:0015891">
    <property type="term" value="P:siderophore transport"/>
    <property type="evidence" value="ECO:0007669"/>
    <property type="project" value="InterPro"/>
</dbReference>
<keyword evidence="14" id="KW-1185">Reference proteome</keyword>
<dbReference type="InterPro" id="IPR003538">
    <property type="entry name" value="TonB"/>
</dbReference>
<evidence type="ECO:0000256" key="1">
    <source>
        <dbReference type="ARBA" id="ARBA00004383"/>
    </source>
</evidence>
<comment type="similarity">
    <text evidence="2 10">Belongs to the TonB family.</text>
</comment>
<keyword evidence="3 10" id="KW-0813">Transport</keyword>
<dbReference type="NCBIfam" id="TIGR01352">
    <property type="entry name" value="tonB_Cterm"/>
    <property type="match status" value="1"/>
</dbReference>
<dbReference type="Pfam" id="PF03544">
    <property type="entry name" value="TonB_C"/>
    <property type="match status" value="1"/>
</dbReference>
<gene>
    <name evidence="13" type="ORF">HNQ58_002095</name>
</gene>
<dbReference type="PRINTS" id="PR01374">
    <property type="entry name" value="TONBPROTEIN"/>
</dbReference>
<keyword evidence="9" id="KW-0472">Membrane</keyword>
<feature type="compositionally biased region" description="Basic and acidic residues" evidence="11">
    <location>
        <begin position="48"/>
        <end position="67"/>
    </location>
</feature>
<proteinExistence type="inferred from homology"/>
<dbReference type="GO" id="GO:0015031">
    <property type="term" value="P:protein transport"/>
    <property type="evidence" value="ECO:0007669"/>
    <property type="project" value="UniProtKB-UniRule"/>
</dbReference>
<evidence type="ECO:0000313" key="14">
    <source>
        <dbReference type="Proteomes" id="UP000519004"/>
    </source>
</evidence>
<evidence type="ECO:0000256" key="4">
    <source>
        <dbReference type="ARBA" id="ARBA00022475"/>
    </source>
</evidence>
<evidence type="ECO:0000256" key="5">
    <source>
        <dbReference type="ARBA" id="ARBA00022519"/>
    </source>
</evidence>
<dbReference type="EMBL" id="JACHHX010000015">
    <property type="protein sequence ID" value="MBB5016184.1"/>
    <property type="molecule type" value="Genomic_DNA"/>
</dbReference>
<comment type="function">
    <text evidence="10">Interacts with outer membrane receptor proteins that carry out high-affinity binding and energy dependent uptake into the periplasmic space of specific substrates. It could act to transduce energy from the cytoplasmic membrane to specific energy-requiring processes in the outer membrane, resulting in the release into the periplasm of ligands bound by these outer membrane proteins.</text>
</comment>
<keyword evidence="10" id="KW-0735">Signal-anchor</keyword>
<feature type="domain" description="TonB C-terminal" evidence="12">
    <location>
        <begin position="118"/>
        <end position="210"/>
    </location>
</feature>
<accession>A0A7W7Y142</accession>
<dbReference type="InterPro" id="IPR037682">
    <property type="entry name" value="TonB_C"/>
</dbReference>
<dbReference type="InterPro" id="IPR006260">
    <property type="entry name" value="TonB/TolA_C"/>
</dbReference>
<dbReference type="GO" id="GO:0031992">
    <property type="term" value="F:energy transducer activity"/>
    <property type="evidence" value="ECO:0007669"/>
    <property type="project" value="InterPro"/>
</dbReference>
<comment type="caution">
    <text evidence="13">The sequence shown here is derived from an EMBL/GenBank/DDBJ whole genome shotgun (WGS) entry which is preliminary data.</text>
</comment>
<dbReference type="Proteomes" id="UP000519004">
    <property type="component" value="Unassembled WGS sequence"/>
</dbReference>
<comment type="subcellular location">
    <subcellularLocation>
        <location evidence="1 10">Cell inner membrane</location>
        <topology evidence="1 10">Single-pass membrane protein</topology>
        <orientation evidence="1 10">Periplasmic side</orientation>
    </subcellularLocation>
</comment>
<evidence type="ECO:0000256" key="10">
    <source>
        <dbReference type="RuleBase" id="RU362123"/>
    </source>
</evidence>
<keyword evidence="7 10" id="KW-0653">Protein transport</keyword>
<dbReference type="RefSeq" id="WP_183948853.1">
    <property type="nucleotide sequence ID" value="NZ_JACHHX010000015.1"/>
</dbReference>
<evidence type="ECO:0000313" key="13">
    <source>
        <dbReference type="EMBL" id="MBB5016184.1"/>
    </source>
</evidence>
<dbReference type="AlphaFoldDB" id="A0A7W7Y142"/>
<evidence type="ECO:0000256" key="7">
    <source>
        <dbReference type="ARBA" id="ARBA00022927"/>
    </source>
</evidence>
<evidence type="ECO:0000256" key="3">
    <source>
        <dbReference type="ARBA" id="ARBA00022448"/>
    </source>
</evidence>
<dbReference type="SUPFAM" id="SSF74653">
    <property type="entry name" value="TolA/TonB C-terminal domain"/>
    <property type="match status" value="1"/>
</dbReference>
<dbReference type="PROSITE" id="PS52015">
    <property type="entry name" value="TONB_CTD"/>
    <property type="match status" value="1"/>
</dbReference>
<protein>
    <recommendedName>
        <fullName evidence="10">Protein TonB</fullName>
    </recommendedName>
</protein>
<keyword evidence="8" id="KW-1133">Transmembrane helix</keyword>
<organism evidence="13 14">
    <name type="scientific">Rehaibacterium terrae</name>
    <dbReference type="NCBI Taxonomy" id="1341696"/>
    <lineage>
        <taxon>Bacteria</taxon>
        <taxon>Pseudomonadati</taxon>
        <taxon>Pseudomonadota</taxon>
        <taxon>Gammaproteobacteria</taxon>
        <taxon>Lysobacterales</taxon>
        <taxon>Lysobacteraceae</taxon>
        <taxon>Rehaibacterium</taxon>
    </lineage>
</organism>
<dbReference type="GO" id="GO:0055085">
    <property type="term" value="P:transmembrane transport"/>
    <property type="evidence" value="ECO:0007669"/>
    <property type="project" value="InterPro"/>
</dbReference>
<evidence type="ECO:0000259" key="12">
    <source>
        <dbReference type="PROSITE" id="PS52015"/>
    </source>
</evidence>
<dbReference type="GO" id="GO:0030288">
    <property type="term" value="C:outer membrane-bounded periplasmic space"/>
    <property type="evidence" value="ECO:0007669"/>
    <property type="project" value="InterPro"/>
</dbReference>
<reference evidence="13 14" key="1">
    <citation type="submission" date="2020-08" db="EMBL/GenBank/DDBJ databases">
        <title>Genomic Encyclopedia of Type Strains, Phase IV (KMG-IV): sequencing the most valuable type-strain genomes for metagenomic binning, comparative biology and taxonomic classification.</title>
        <authorList>
            <person name="Goeker M."/>
        </authorList>
    </citation>
    <scope>NUCLEOTIDE SEQUENCE [LARGE SCALE GENOMIC DNA]</scope>
    <source>
        <strain evidence="13 14">DSM 25897</strain>
    </source>
</reference>
<feature type="region of interest" description="Disordered" evidence="11">
    <location>
        <begin position="46"/>
        <end position="74"/>
    </location>
</feature>
<name>A0A7W7Y142_9GAMM</name>
<keyword evidence="5 10" id="KW-0997">Cell inner membrane</keyword>
<evidence type="ECO:0000256" key="11">
    <source>
        <dbReference type="SAM" id="MobiDB-lite"/>
    </source>
</evidence>
<keyword evidence="4 10" id="KW-1003">Cell membrane</keyword>
<dbReference type="PANTHER" id="PTHR33446">
    <property type="entry name" value="PROTEIN TONB-RELATED"/>
    <property type="match status" value="1"/>
</dbReference>
<evidence type="ECO:0000256" key="9">
    <source>
        <dbReference type="ARBA" id="ARBA00023136"/>
    </source>
</evidence>
<evidence type="ECO:0000256" key="8">
    <source>
        <dbReference type="ARBA" id="ARBA00022989"/>
    </source>
</evidence>
<keyword evidence="6" id="KW-0812">Transmembrane</keyword>
<dbReference type="GO" id="GO:0005886">
    <property type="term" value="C:plasma membrane"/>
    <property type="evidence" value="ECO:0007669"/>
    <property type="project" value="UniProtKB-SubCell"/>
</dbReference>
<sequence>MRASRVHLAGLLAAVAGFAMVMGIVLLMNRQAARPDQGDGLSGTAIEVVRKDKPPEPPQVRRPEPPKRQTRQAPAPLIGLDSSLSGLSFGLPAFDAAELDLGKGLLGDAGEVVMTDDSVDQPPRPLLQTPMQYPPRAKAQGITGYVLLSVLIGPTGRVERVKVLEAQPAGVFDEVAVAGVQGWKFEPATYKGENVRVWAKQRVRFDLSRS</sequence>
<dbReference type="InterPro" id="IPR051045">
    <property type="entry name" value="TonB-dependent_transducer"/>
</dbReference>